<proteinExistence type="predicted"/>
<name>A0A8S3SUE9_MYTED</name>
<dbReference type="EMBL" id="CAJPWZ010001686">
    <property type="protein sequence ID" value="CAG2221650.1"/>
    <property type="molecule type" value="Genomic_DNA"/>
</dbReference>
<dbReference type="OrthoDB" id="6119341at2759"/>
<comment type="caution">
    <text evidence="1">The sequence shown here is derived from an EMBL/GenBank/DDBJ whole genome shotgun (WGS) entry which is preliminary data.</text>
</comment>
<organism evidence="1 2">
    <name type="scientific">Mytilus edulis</name>
    <name type="common">Blue mussel</name>
    <dbReference type="NCBI Taxonomy" id="6550"/>
    <lineage>
        <taxon>Eukaryota</taxon>
        <taxon>Metazoa</taxon>
        <taxon>Spiralia</taxon>
        <taxon>Lophotrochozoa</taxon>
        <taxon>Mollusca</taxon>
        <taxon>Bivalvia</taxon>
        <taxon>Autobranchia</taxon>
        <taxon>Pteriomorphia</taxon>
        <taxon>Mytilida</taxon>
        <taxon>Mytiloidea</taxon>
        <taxon>Mytilidae</taxon>
        <taxon>Mytilinae</taxon>
        <taxon>Mytilus</taxon>
    </lineage>
</organism>
<keyword evidence="2" id="KW-1185">Reference proteome</keyword>
<evidence type="ECO:0000313" key="1">
    <source>
        <dbReference type="EMBL" id="CAG2221650.1"/>
    </source>
</evidence>
<protein>
    <submittedName>
        <fullName evidence="1">Uncharacterized protein</fullName>
    </submittedName>
</protein>
<reference evidence="1" key="1">
    <citation type="submission" date="2021-03" db="EMBL/GenBank/DDBJ databases">
        <authorList>
            <person name="Bekaert M."/>
        </authorList>
    </citation>
    <scope>NUCLEOTIDE SEQUENCE</scope>
</reference>
<sequence>MKALKTQINLYKDDQVLDISKVDKSLLIFSKKGKPLSVLELSANLRTLMCHRNPFNDPESLVNKEIIHTWEDDDTSEQSCWNGCLQSYQNQEFEVNTIESSYFKANFHTLNSFPVKYWKENEELEDGDLYNLSLTELKEDYQGKLLKFKVNSQNIYELKLLRFNENDYTVKNSIK</sequence>
<gene>
    <name evidence="1" type="ORF">MEDL_35050</name>
</gene>
<dbReference type="Proteomes" id="UP000683360">
    <property type="component" value="Unassembled WGS sequence"/>
</dbReference>
<evidence type="ECO:0000313" key="2">
    <source>
        <dbReference type="Proteomes" id="UP000683360"/>
    </source>
</evidence>
<accession>A0A8S3SUE9</accession>
<dbReference type="AlphaFoldDB" id="A0A8S3SUE9"/>